<evidence type="ECO:0000259" key="1">
    <source>
        <dbReference type="Pfam" id="PF24777"/>
    </source>
</evidence>
<name>A0A0S4QM82_9ACTN</name>
<sequence>MVGMIYSLPPQPPVTENTHLHPAGALTIGVEYRNVDPAALEETYADNEALLTELREASPDGGFTDEGVSIHVCGTDDGYEYLRFDLFDDKPHYHYIRREAEGSEVSNRVVEFDTVAGGSMLPWALERIRTRLAPMLIEAGGGYLVPLLDEALIASALDDVYQEADAVQRARARQGRSAG</sequence>
<proteinExistence type="predicted"/>
<accession>A0A0S4QM82</accession>
<evidence type="ECO:0000313" key="2">
    <source>
        <dbReference type="EMBL" id="CUU56190.1"/>
    </source>
</evidence>
<protein>
    <recommendedName>
        <fullName evidence="1">DUF7700 domain-containing protein</fullName>
    </recommendedName>
</protein>
<dbReference type="InterPro" id="IPR056117">
    <property type="entry name" value="DUF7700"/>
</dbReference>
<gene>
    <name evidence="2" type="ORF">Ga0074812_10774</name>
</gene>
<dbReference type="Proteomes" id="UP000198802">
    <property type="component" value="Unassembled WGS sequence"/>
</dbReference>
<dbReference type="Pfam" id="PF24777">
    <property type="entry name" value="DUF7700"/>
    <property type="match status" value="1"/>
</dbReference>
<dbReference type="EMBL" id="FAOZ01000007">
    <property type="protein sequence ID" value="CUU56190.1"/>
    <property type="molecule type" value="Genomic_DNA"/>
</dbReference>
<organism evidence="2 3">
    <name type="scientific">Parafrankia irregularis</name>
    <dbReference type="NCBI Taxonomy" id="795642"/>
    <lineage>
        <taxon>Bacteria</taxon>
        <taxon>Bacillati</taxon>
        <taxon>Actinomycetota</taxon>
        <taxon>Actinomycetes</taxon>
        <taxon>Frankiales</taxon>
        <taxon>Frankiaceae</taxon>
        <taxon>Parafrankia</taxon>
    </lineage>
</organism>
<dbReference type="AlphaFoldDB" id="A0A0S4QM82"/>
<evidence type="ECO:0000313" key="3">
    <source>
        <dbReference type="Proteomes" id="UP000198802"/>
    </source>
</evidence>
<feature type="domain" description="DUF7700" evidence="1">
    <location>
        <begin position="22"/>
        <end position="164"/>
    </location>
</feature>
<keyword evidence="3" id="KW-1185">Reference proteome</keyword>
<reference evidence="3" key="1">
    <citation type="submission" date="2015-11" db="EMBL/GenBank/DDBJ databases">
        <authorList>
            <person name="Varghese N."/>
        </authorList>
    </citation>
    <scope>NUCLEOTIDE SEQUENCE [LARGE SCALE GENOMIC DNA]</scope>
    <source>
        <strain evidence="3">DSM 45899</strain>
    </source>
</reference>